<dbReference type="Proteomes" id="UP000004184">
    <property type="component" value="Unassembled WGS sequence"/>
</dbReference>
<evidence type="ECO:0000256" key="1">
    <source>
        <dbReference type="SAM" id="MobiDB-lite"/>
    </source>
</evidence>
<reference evidence="3" key="1">
    <citation type="submission" date="2009-02" db="EMBL/GenBank/DDBJ databases">
        <title>Annotation of Streptomyces viridochromogenes strain DSM 40736.</title>
        <authorList>
            <consortium name="The Broad Institute Genome Sequencing Platform"/>
            <consortium name="Broad Institute Microbial Sequencing Center"/>
            <person name="Fischbach M."/>
            <person name="Godfrey P."/>
            <person name="Ward D."/>
            <person name="Young S."/>
            <person name="Zeng Q."/>
            <person name="Koehrsen M."/>
            <person name="Alvarado L."/>
            <person name="Berlin A.M."/>
            <person name="Bochicchio J."/>
            <person name="Borenstein D."/>
            <person name="Chapman S.B."/>
            <person name="Chen Z."/>
            <person name="Engels R."/>
            <person name="Freedman E."/>
            <person name="Gellesch M."/>
            <person name="Goldberg J."/>
            <person name="Griggs A."/>
            <person name="Gujja S."/>
            <person name="Heilman E.R."/>
            <person name="Heiman D.I."/>
            <person name="Hepburn T.A."/>
            <person name="Howarth C."/>
            <person name="Jen D."/>
            <person name="Larson L."/>
            <person name="Lewis B."/>
            <person name="Mehta T."/>
            <person name="Park D."/>
            <person name="Pearson M."/>
            <person name="Richards J."/>
            <person name="Roberts A."/>
            <person name="Saif S."/>
            <person name="Shea T.D."/>
            <person name="Shenoy N."/>
            <person name="Sisk P."/>
            <person name="Stolte C."/>
            <person name="Sykes S.N."/>
            <person name="Thomson T."/>
            <person name="Walk T."/>
            <person name="White J."/>
            <person name="Yandava C."/>
            <person name="Straight P."/>
            <person name="Clardy J."/>
            <person name="Hung D."/>
            <person name="Kolter R."/>
            <person name="Mekalanos J."/>
            <person name="Walker S."/>
            <person name="Walsh C.T."/>
            <person name="Wieland-Brown L.C."/>
            <person name="Haas B."/>
            <person name="Nusbaum C."/>
            <person name="Birren B."/>
        </authorList>
    </citation>
    <scope>NUCLEOTIDE SEQUENCE [LARGE SCALE GENOMIC DNA]</scope>
    <source>
        <strain evidence="3">DSM 40736 / JCM 4977 / BCRC 1201 / Tue 494</strain>
    </source>
</reference>
<accession>D9XF15</accession>
<organism evidence="2 3">
    <name type="scientific">Streptomyces viridochromogenes (strain DSM 40736 / JCM 4977 / BCRC 1201 / Tue 494)</name>
    <dbReference type="NCBI Taxonomy" id="591159"/>
    <lineage>
        <taxon>Bacteria</taxon>
        <taxon>Bacillati</taxon>
        <taxon>Actinomycetota</taxon>
        <taxon>Actinomycetes</taxon>
        <taxon>Kitasatosporales</taxon>
        <taxon>Streptomycetaceae</taxon>
        <taxon>Streptomyces</taxon>
    </lineage>
</organism>
<evidence type="ECO:0000313" key="2">
    <source>
        <dbReference type="EMBL" id="EFL30494.1"/>
    </source>
</evidence>
<evidence type="ECO:0000313" key="3">
    <source>
        <dbReference type="Proteomes" id="UP000004184"/>
    </source>
</evidence>
<sequence>MARVRGKGAGRRQQTVTGSRRRVVGGNRFSAHRPEPADRGGNRVARRAGAHCGGGGLPVEHRP</sequence>
<dbReference type="HOGENOM" id="CLU_2884227_0_0_11"/>
<feature type="region of interest" description="Disordered" evidence="1">
    <location>
        <begin position="1"/>
        <end position="63"/>
    </location>
</feature>
<gene>
    <name evidence="2" type="ORF">SSQG_01012</name>
</gene>
<keyword evidence="3" id="KW-1185">Reference proteome</keyword>
<feature type="compositionally biased region" description="Basic and acidic residues" evidence="1">
    <location>
        <begin position="32"/>
        <end position="41"/>
    </location>
</feature>
<dbReference type="AlphaFoldDB" id="D9XF15"/>
<protein>
    <submittedName>
        <fullName evidence="2">Predicted protein</fullName>
    </submittedName>
</protein>
<dbReference type="EMBL" id="GG657757">
    <property type="protein sequence ID" value="EFL30494.1"/>
    <property type="molecule type" value="Genomic_DNA"/>
</dbReference>
<dbReference type="STRING" id="591159.SSQG_01012"/>
<name>D9XF15_STRVT</name>
<proteinExistence type="predicted"/>
<feature type="compositionally biased region" description="Basic residues" evidence="1">
    <location>
        <begin position="1"/>
        <end position="10"/>
    </location>
</feature>